<evidence type="ECO:0000256" key="2">
    <source>
        <dbReference type="SAM" id="Phobius"/>
    </source>
</evidence>
<keyword evidence="2" id="KW-0812">Transmembrane</keyword>
<feature type="transmembrane region" description="Helical" evidence="2">
    <location>
        <begin position="12"/>
        <end position="35"/>
    </location>
</feature>
<keyword evidence="2" id="KW-0472">Membrane</keyword>
<sequence>MANIEAEYIVGPFVIGTCIELFLQGILSVQFVSYFATYRKAPPTRKVVVGILVLMTFAKSMQAFTVLWFHAVINFGDLNAVMKLKHQAWWSGSSGLAAATIALYVQSYFSLRFFKVSGKWYLAVPMYLLFVTGWVLAVLVYYDQFRGDHLQVEQWYHIYTMLALTGDTLLTSGIAYFVIKSRRKAILPKTAGILNSFIRLTFQTAAPATICTLLTLILAFDFPNVYPTSHSQSTSATNLALPKLYAFSMMWTLNAPHDIHSRFASHCDFPDPESNAQCDEDALTVPTLTVPTLSDFYSNSSGLREVSELATAQRSEKCTISACDSTGRRSMDAAESERPTSEVLTRDPVR</sequence>
<organism evidence="4 5">
    <name type="scientific">Mycena maculata</name>
    <dbReference type="NCBI Taxonomy" id="230809"/>
    <lineage>
        <taxon>Eukaryota</taxon>
        <taxon>Fungi</taxon>
        <taxon>Dikarya</taxon>
        <taxon>Basidiomycota</taxon>
        <taxon>Agaricomycotina</taxon>
        <taxon>Agaricomycetes</taxon>
        <taxon>Agaricomycetidae</taxon>
        <taxon>Agaricales</taxon>
        <taxon>Marasmiineae</taxon>
        <taxon>Mycenaceae</taxon>
        <taxon>Mycena</taxon>
    </lineage>
</organism>
<proteinExistence type="predicted"/>
<reference evidence="4" key="1">
    <citation type="submission" date="2023-03" db="EMBL/GenBank/DDBJ databases">
        <title>Massive genome expansion in bonnet fungi (Mycena s.s.) driven by repeated elements and novel gene families across ecological guilds.</title>
        <authorList>
            <consortium name="Lawrence Berkeley National Laboratory"/>
            <person name="Harder C.B."/>
            <person name="Miyauchi S."/>
            <person name="Viragh M."/>
            <person name="Kuo A."/>
            <person name="Thoen E."/>
            <person name="Andreopoulos B."/>
            <person name="Lu D."/>
            <person name="Skrede I."/>
            <person name="Drula E."/>
            <person name="Henrissat B."/>
            <person name="Morin E."/>
            <person name="Kohler A."/>
            <person name="Barry K."/>
            <person name="LaButti K."/>
            <person name="Morin E."/>
            <person name="Salamov A."/>
            <person name="Lipzen A."/>
            <person name="Mereny Z."/>
            <person name="Hegedus B."/>
            <person name="Baldrian P."/>
            <person name="Stursova M."/>
            <person name="Weitz H."/>
            <person name="Taylor A."/>
            <person name="Grigoriev I.V."/>
            <person name="Nagy L.G."/>
            <person name="Martin F."/>
            <person name="Kauserud H."/>
        </authorList>
    </citation>
    <scope>NUCLEOTIDE SEQUENCE</scope>
    <source>
        <strain evidence="4">CBHHK188m</strain>
    </source>
</reference>
<feature type="transmembrane region" description="Helical" evidence="2">
    <location>
        <begin position="47"/>
        <end position="69"/>
    </location>
</feature>
<keyword evidence="5" id="KW-1185">Reference proteome</keyword>
<feature type="compositionally biased region" description="Basic and acidic residues" evidence="1">
    <location>
        <begin position="326"/>
        <end position="350"/>
    </location>
</feature>
<evidence type="ECO:0000313" key="5">
    <source>
        <dbReference type="Proteomes" id="UP001215280"/>
    </source>
</evidence>
<dbReference type="PANTHER" id="PTHR40465">
    <property type="entry name" value="CHROMOSOME 1, WHOLE GENOME SHOTGUN SEQUENCE"/>
    <property type="match status" value="1"/>
</dbReference>
<dbReference type="Pfam" id="PF20152">
    <property type="entry name" value="DUF6534"/>
    <property type="match status" value="1"/>
</dbReference>
<comment type="caution">
    <text evidence="4">The sequence shown here is derived from an EMBL/GenBank/DDBJ whole genome shotgun (WGS) entry which is preliminary data.</text>
</comment>
<feature type="domain" description="DUF6534" evidence="3">
    <location>
        <begin position="164"/>
        <end position="255"/>
    </location>
</feature>
<dbReference type="PANTHER" id="PTHR40465:SF1">
    <property type="entry name" value="DUF6534 DOMAIN-CONTAINING PROTEIN"/>
    <property type="match status" value="1"/>
</dbReference>
<feature type="transmembrane region" description="Helical" evidence="2">
    <location>
        <begin position="121"/>
        <end position="142"/>
    </location>
</feature>
<gene>
    <name evidence="4" type="ORF">DFH07DRAFT_222651</name>
</gene>
<protein>
    <recommendedName>
        <fullName evidence="3">DUF6534 domain-containing protein</fullName>
    </recommendedName>
</protein>
<dbReference type="AlphaFoldDB" id="A0AAD7MS65"/>
<feature type="transmembrane region" description="Helical" evidence="2">
    <location>
        <begin position="200"/>
        <end position="220"/>
    </location>
</feature>
<feature type="region of interest" description="Disordered" evidence="1">
    <location>
        <begin position="324"/>
        <end position="350"/>
    </location>
</feature>
<feature type="transmembrane region" description="Helical" evidence="2">
    <location>
        <begin position="154"/>
        <end position="179"/>
    </location>
</feature>
<dbReference type="Proteomes" id="UP001215280">
    <property type="component" value="Unassembled WGS sequence"/>
</dbReference>
<evidence type="ECO:0000259" key="3">
    <source>
        <dbReference type="Pfam" id="PF20152"/>
    </source>
</evidence>
<dbReference type="EMBL" id="JARJLG010000205">
    <property type="protein sequence ID" value="KAJ7728428.1"/>
    <property type="molecule type" value="Genomic_DNA"/>
</dbReference>
<evidence type="ECO:0000256" key="1">
    <source>
        <dbReference type="SAM" id="MobiDB-lite"/>
    </source>
</evidence>
<accession>A0AAD7MS65</accession>
<dbReference type="InterPro" id="IPR045339">
    <property type="entry name" value="DUF6534"/>
</dbReference>
<evidence type="ECO:0000313" key="4">
    <source>
        <dbReference type="EMBL" id="KAJ7728428.1"/>
    </source>
</evidence>
<feature type="transmembrane region" description="Helical" evidence="2">
    <location>
        <begin position="89"/>
        <end position="109"/>
    </location>
</feature>
<name>A0AAD7MS65_9AGAR</name>
<keyword evidence="2" id="KW-1133">Transmembrane helix</keyword>